<dbReference type="InterPro" id="IPR041962">
    <property type="entry name" value="BsuBI/PstI_N_sf"/>
</dbReference>
<protein>
    <submittedName>
        <fullName evidence="3">Restriction endonuclease</fullName>
    </submittedName>
</protein>
<dbReference type="InterPro" id="IPR041454">
    <property type="entry name" value="BsuBI/PstI_N"/>
</dbReference>
<keyword evidence="3" id="KW-0540">Nuclease</keyword>
<dbReference type="Proteomes" id="UP000293952">
    <property type="component" value="Unassembled WGS sequence"/>
</dbReference>
<feature type="domain" description="BsuBI/PstI restriction endonuclease HTH" evidence="2">
    <location>
        <begin position="1"/>
        <end position="148"/>
    </location>
</feature>
<keyword evidence="3" id="KW-0378">Hydrolase</keyword>
<gene>
    <name evidence="3" type="ORF">ERX46_01655</name>
</gene>
<dbReference type="InterPro" id="IPR041963">
    <property type="entry name" value="BsuBI/PstI_C_sf"/>
</dbReference>
<dbReference type="InterPro" id="IPR009528">
    <property type="entry name" value="Restrct_endonuc_II_BsuBI_C"/>
</dbReference>
<dbReference type="GO" id="GO:0003677">
    <property type="term" value="F:DNA binding"/>
    <property type="evidence" value="ECO:0007669"/>
    <property type="project" value="InterPro"/>
</dbReference>
<feature type="domain" description="BsuBI/PstI restriction endonuclease" evidence="1">
    <location>
        <begin position="160"/>
        <end position="312"/>
    </location>
</feature>
<dbReference type="Gene3D" id="1.10.10.1820">
    <property type="entry name" value="BsuBI/PstI restriction endonuclease-like"/>
    <property type="match status" value="1"/>
</dbReference>
<dbReference type="GO" id="GO:0009307">
    <property type="term" value="P:DNA restriction-modification system"/>
    <property type="evidence" value="ECO:0007669"/>
    <property type="project" value="InterPro"/>
</dbReference>
<dbReference type="RefSeq" id="WP_130092092.1">
    <property type="nucleotide sequence ID" value="NZ_SETE01000001.1"/>
</dbReference>
<keyword evidence="3" id="KW-0255">Endonuclease</keyword>
<evidence type="ECO:0000313" key="4">
    <source>
        <dbReference type="Proteomes" id="UP000293952"/>
    </source>
</evidence>
<dbReference type="AlphaFoldDB" id="A0A4Q4KRT5"/>
<evidence type="ECO:0000313" key="3">
    <source>
        <dbReference type="EMBL" id="RYM35725.1"/>
    </source>
</evidence>
<keyword evidence="4" id="KW-1185">Reference proteome</keyword>
<reference evidence="3 4" key="1">
    <citation type="submission" date="2019-02" db="EMBL/GenBank/DDBJ databases">
        <title>Genome sequence of the sea-ice species Brumimicrobium glaciale.</title>
        <authorList>
            <person name="Bowman J.P."/>
        </authorList>
    </citation>
    <scope>NUCLEOTIDE SEQUENCE [LARGE SCALE GENOMIC DNA]</scope>
    <source>
        <strain evidence="3 4">IC156</strain>
    </source>
</reference>
<dbReference type="EMBL" id="SETE01000001">
    <property type="protein sequence ID" value="RYM35725.1"/>
    <property type="molecule type" value="Genomic_DNA"/>
</dbReference>
<dbReference type="GO" id="GO:0000287">
    <property type="term" value="F:magnesium ion binding"/>
    <property type="evidence" value="ECO:0007669"/>
    <property type="project" value="InterPro"/>
</dbReference>
<dbReference type="Gene3D" id="3.40.1350.80">
    <property type="match status" value="1"/>
</dbReference>
<accession>A0A4Q4KRT5</accession>
<comment type="caution">
    <text evidence="3">The sequence shown here is derived from an EMBL/GenBank/DDBJ whole genome shotgun (WGS) entry which is preliminary data.</text>
</comment>
<dbReference type="OrthoDB" id="9798907at2"/>
<dbReference type="Pfam" id="PF17728">
    <property type="entry name" value="BsuBI_PstI_RE_N"/>
    <property type="match status" value="1"/>
</dbReference>
<dbReference type="GO" id="GO:0009036">
    <property type="term" value="F:type II site-specific deoxyribonuclease activity"/>
    <property type="evidence" value="ECO:0007669"/>
    <property type="project" value="InterPro"/>
</dbReference>
<evidence type="ECO:0000259" key="2">
    <source>
        <dbReference type="Pfam" id="PF17728"/>
    </source>
</evidence>
<dbReference type="Pfam" id="PF06616">
    <property type="entry name" value="BsuBI_PstI_RE"/>
    <property type="match status" value="1"/>
</dbReference>
<organism evidence="3 4">
    <name type="scientific">Brumimicrobium glaciale</name>
    <dbReference type="NCBI Taxonomy" id="200475"/>
    <lineage>
        <taxon>Bacteria</taxon>
        <taxon>Pseudomonadati</taxon>
        <taxon>Bacteroidota</taxon>
        <taxon>Flavobacteriia</taxon>
        <taxon>Flavobacteriales</taxon>
        <taxon>Crocinitomicaceae</taxon>
        <taxon>Brumimicrobium</taxon>
    </lineage>
</organism>
<name>A0A4Q4KRT5_9FLAO</name>
<evidence type="ECO:0000259" key="1">
    <source>
        <dbReference type="Pfam" id="PF06616"/>
    </source>
</evidence>
<sequence length="319" mass="36630">MNKIEEAKAILKELGLPTRQQNDRSALTLLALCQISPKSKWKDAKALSMSVMGNKNNAKYDGIMRFMADEYDKNYAENSRETIRRQTLHQFVQAGIVNHNPENPELATNSKDNHYRISPEALKVVQSYGSTKWKKEIDLFLNEIGSLKEKYSKKREYRKIPLKLEDGTELKFSPGKHNELQIDIIKEFAPRFAPGSQLLYVGDTAKKDLYRNDSALAGLGIPIDQHSKLPDVVIHDTKRNWLFLIEAVTSHGPISPKRIVELEELLINCKVGKVYVTAFIDLKDFKKYSNDIAWETEVWLSEIPDHMIHFNGDRFMGPR</sequence>
<proteinExistence type="predicted"/>